<evidence type="ECO:0000256" key="11">
    <source>
        <dbReference type="ARBA" id="ARBA00023146"/>
    </source>
</evidence>
<dbReference type="InterPro" id="IPR045864">
    <property type="entry name" value="aa-tRNA-synth_II/BPL/LPL"/>
</dbReference>
<dbReference type="GO" id="GO:0006435">
    <property type="term" value="P:threonyl-tRNA aminoacylation"/>
    <property type="evidence" value="ECO:0007669"/>
    <property type="project" value="UniProtKB-UniRule"/>
</dbReference>
<evidence type="ECO:0000256" key="1">
    <source>
        <dbReference type="ARBA" id="ARBA00008226"/>
    </source>
</evidence>
<dbReference type="EMBL" id="FQYU01000003">
    <property type="protein sequence ID" value="SHJ31200.1"/>
    <property type="molecule type" value="Genomic_DNA"/>
</dbReference>
<dbReference type="GO" id="GO:0046872">
    <property type="term" value="F:metal ion binding"/>
    <property type="evidence" value="ECO:0007669"/>
    <property type="project" value="UniProtKB-KW"/>
</dbReference>
<evidence type="ECO:0000256" key="8">
    <source>
        <dbReference type="ARBA" id="ARBA00022840"/>
    </source>
</evidence>
<keyword evidence="11 13" id="KW-0030">Aminoacyl-tRNA synthetase</keyword>
<dbReference type="PANTHER" id="PTHR11451:SF44">
    <property type="entry name" value="THREONINE--TRNA LIGASE, CHLOROPLASTIC_MITOCHONDRIAL 2"/>
    <property type="match status" value="1"/>
</dbReference>
<evidence type="ECO:0000259" key="15">
    <source>
        <dbReference type="PROSITE" id="PS51880"/>
    </source>
</evidence>
<organism evidence="16 17">
    <name type="scientific">Pseudozobellia thermophila</name>
    <dbReference type="NCBI Taxonomy" id="192903"/>
    <lineage>
        <taxon>Bacteria</taxon>
        <taxon>Pseudomonadati</taxon>
        <taxon>Bacteroidota</taxon>
        <taxon>Flavobacteriia</taxon>
        <taxon>Flavobacteriales</taxon>
        <taxon>Flavobacteriaceae</taxon>
        <taxon>Pseudozobellia</taxon>
    </lineage>
</organism>
<keyword evidence="10 13" id="KW-0648">Protein biosynthesis</keyword>
<dbReference type="PRINTS" id="PR01047">
    <property type="entry name" value="TRNASYNTHTHR"/>
</dbReference>
<dbReference type="PROSITE" id="PS50862">
    <property type="entry name" value="AA_TRNA_LIGASE_II"/>
    <property type="match status" value="1"/>
</dbReference>
<evidence type="ECO:0000256" key="12">
    <source>
        <dbReference type="ARBA" id="ARBA00049515"/>
    </source>
</evidence>
<protein>
    <recommendedName>
        <fullName evidence="13">Threonine--tRNA ligase</fullName>
        <ecNumber evidence="13">6.1.1.3</ecNumber>
    </recommendedName>
    <alternativeName>
        <fullName evidence="13">Threonyl-tRNA synthetase</fullName>
        <shortName evidence="13">ThrRS</shortName>
    </alternativeName>
</protein>
<dbReference type="GO" id="GO:0005737">
    <property type="term" value="C:cytoplasm"/>
    <property type="evidence" value="ECO:0007669"/>
    <property type="project" value="UniProtKB-SubCell"/>
</dbReference>
<dbReference type="Gene3D" id="3.30.54.20">
    <property type="match status" value="1"/>
</dbReference>
<dbReference type="SUPFAM" id="SSF52954">
    <property type="entry name" value="Class II aaRS ABD-related"/>
    <property type="match status" value="1"/>
</dbReference>
<evidence type="ECO:0000256" key="4">
    <source>
        <dbReference type="ARBA" id="ARBA00022598"/>
    </source>
</evidence>
<keyword evidence="8 13" id="KW-0067">ATP-binding</keyword>
<dbReference type="Pfam" id="PF03129">
    <property type="entry name" value="HGTP_anticodon"/>
    <property type="match status" value="1"/>
</dbReference>
<dbReference type="CDD" id="cd00860">
    <property type="entry name" value="ThrRS_anticodon"/>
    <property type="match status" value="1"/>
</dbReference>
<evidence type="ECO:0000313" key="16">
    <source>
        <dbReference type="EMBL" id="SHJ31200.1"/>
    </source>
</evidence>
<dbReference type="Gene3D" id="3.30.980.10">
    <property type="entry name" value="Threonyl-trna Synthetase, Chain A, domain 2"/>
    <property type="match status" value="1"/>
</dbReference>
<feature type="domain" description="Aminoacyl-transfer RNA synthetases class-II family profile" evidence="14">
    <location>
        <begin position="242"/>
        <end position="541"/>
    </location>
</feature>
<dbReference type="Pfam" id="PF07973">
    <property type="entry name" value="tRNA_SAD"/>
    <property type="match status" value="1"/>
</dbReference>
<dbReference type="STRING" id="192903.SAMN04488513_103391"/>
<dbReference type="FunFam" id="3.30.930.10:FF:000002">
    <property type="entry name" value="Threonine--tRNA ligase"/>
    <property type="match status" value="1"/>
</dbReference>
<evidence type="ECO:0000256" key="13">
    <source>
        <dbReference type="HAMAP-Rule" id="MF_00184"/>
    </source>
</evidence>
<keyword evidence="6 13" id="KW-0547">Nucleotide-binding</keyword>
<dbReference type="Proteomes" id="UP000184543">
    <property type="component" value="Unassembled WGS sequence"/>
</dbReference>
<dbReference type="Gene3D" id="3.40.50.800">
    <property type="entry name" value="Anticodon-binding domain"/>
    <property type="match status" value="1"/>
</dbReference>
<dbReference type="RefSeq" id="WP_072993905.1">
    <property type="nucleotide sequence ID" value="NZ_FQYU01000003.1"/>
</dbReference>
<dbReference type="OrthoDB" id="9802304at2"/>
<dbReference type="InterPro" id="IPR012947">
    <property type="entry name" value="tRNA_SAD"/>
</dbReference>
<comment type="cofactor">
    <cofactor evidence="13">
        <name>Zn(2+)</name>
        <dbReference type="ChEBI" id="CHEBI:29105"/>
    </cofactor>
    <text evidence="13">Binds 1 zinc ion per subunit.</text>
</comment>
<dbReference type="GO" id="GO:0000049">
    <property type="term" value="F:tRNA binding"/>
    <property type="evidence" value="ECO:0007669"/>
    <property type="project" value="UniProtKB-KW"/>
</dbReference>
<dbReference type="NCBIfam" id="TIGR00418">
    <property type="entry name" value="thrS"/>
    <property type="match status" value="1"/>
</dbReference>
<dbReference type="InterPro" id="IPR006195">
    <property type="entry name" value="aa-tRNA-synth_II"/>
</dbReference>
<sequence length="646" mass="73319">MINITLPDGTTKEFESGSRPIDVAKSISEGLARNVISAKFNDTIVETVTPLTEDGHLILYTWNDPEGKKAFWHSSSHIVAQALEELYPGIKLTIGPAIENGFYYDVDFGDRTISEKDFPAIEKKALEIARGKHDFKMRPVSKAEALSLYKEQGNEYKVELIENLEDGSITFCDHDTFTDLCRGGHIPNTGIVKAIKILNVAGAYWRGDENNTQLTRVYGISFPKQKELTEYLAMIEEAKKRDHRKLGKELELFTFSKKVGQGLPLWLPKGAALRERLEQFLKKAQKKAGYEMVVTPHIGQKELYVTSGHYAKYGEDSFQPIHTPKEDEEFLLKPMNCPHHCEIYNAKPFSYRELPKRYAEFGTVYRYEQSGELHGLTRVRGFTQDDAHIFCTPEQLDQEFKAVIDLSLYVLGSLGFEDFTAQVSVRDPKTPEKYIGSVDNWEKAEAAIINAAKEKGLSYIIEEGEAAFYGPKLDFMVKDALGRQWQLGTIQVDYNLPERFDLTYKGSDNELHRPVMIHRAPFGSMERFIALLLEHTGGNFPLWLIPEQAIVLPVSEKHEKYAQKVLNSLENNEIRALIDDRNETVGKKIREAEMNKIPFMLIVGENEELSNTISVRKHGGEDLGSISIETFTDLVTKEINSTLKSF</sequence>
<dbReference type="InterPro" id="IPR047246">
    <property type="entry name" value="ThrRS_anticodon"/>
</dbReference>
<dbReference type="InterPro" id="IPR004095">
    <property type="entry name" value="TGS"/>
</dbReference>
<accession>A0A1M6I9U0</accession>
<evidence type="ECO:0000256" key="5">
    <source>
        <dbReference type="ARBA" id="ARBA00022723"/>
    </source>
</evidence>
<dbReference type="Gene3D" id="3.10.20.30">
    <property type="match status" value="1"/>
</dbReference>
<dbReference type="PANTHER" id="PTHR11451">
    <property type="entry name" value="THREONINE-TRNA LIGASE"/>
    <property type="match status" value="1"/>
</dbReference>
<dbReference type="Pfam" id="PF02824">
    <property type="entry name" value="TGS"/>
    <property type="match status" value="1"/>
</dbReference>
<dbReference type="AlphaFoldDB" id="A0A1M6I9U0"/>
<keyword evidence="2 13" id="KW-0963">Cytoplasm</keyword>
<evidence type="ECO:0000256" key="10">
    <source>
        <dbReference type="ARBA" id="ARBA00022917"/>
    </source>
</evidence>
<name>A0A1M6I9U0_9FLAO</name>
<dbReference type="HAMAP" id="MF_00184">
    <property type="entry name" value="Thr_tRNA_synth"/>
    <property type="match status" value="1"/>
</dbReference>
<evidence type="ECO:0000256" key="6">
    <source>
        <dbReference type="ARBA" id="ARBA00022741"/>
    </source>
</evidence>
<dbReference type="InterPro" id="IPR002314">
    <property type="entry name" value="aa-tRNA-synt_IIb"/>
</dbReference>
<evidence type="ECO:0000256" key="2">
    <source>
        <dbReference type="ARBA" id="ARBA00022490"/>
    </source>
</evidence>
<dbReference type="SUPFAM" id="SSF55681">
    <property type="entry name" value="Class II aaRS and biotin synthetases"/>
    <property type="match status" value="1"/>
</dbReference>
<comment type="catalytic activity">
    <reaction evidence="12 13">
        <text>tRNA(Thr) + L-threonine + ATP = L-threonyl-tRNA(Thr) + AMP + diphosphate + H(+)</text>
        <dbReference type="Rhea" id="RHEA:24624"/>
        <dbReference type="Rhea" id="RHEA-COMP:9670"/>
        <dbReference type="Rhea" id="RHEA-COMP:9704"/>
        <dbReference type="ChEBI" id="CHEBI:15378"/>
        <dbReference type="ChEBI" id="CHEBI:30616"/>
        <dbReference type="ChEBI" id="CHEBI:33019"/>
        <dbReference type="ChEBI" id="CHEBI:57926"/>
        <dbReference type="ChEBI" id="CHEBI:78442"/>
        <dbReference type="ChEBI" id="CHEBI:78534"/>
        <dbReference type="ChEBI" id="CHEBI:456215"/>
        <dbReference type="EC" id="6.1.1.3"/>
    </reaction>
</comment>
<dbReference type="PROSITE" id="PS51880">
    <property type="entry name" value="TGS"/>
    <property type="match status" value="1"/>
</dbReference>
<keyword evidence="7 13" id="KW-0862">Zinc</keyword>
<gene>
    <name evidence="13" type="primary">thrS</name>
    <name evidence="16" type="ORF">SAMN04488513_103391</name>
</gene>
<feature type="domain" description="TGS" evidence="15">
    <location>
        <begin position="1"/>
        <end position="61"/>
    </location>
</feature>
<dbReference type="Gene3D" id="3.30.930.10">
    <property type="entry name" value="Bira Bifunctional Protein, Domain 2"/>
    <property type="match status" value="1"/>
</dbReference>
<evidence type="ECO:0000256" key="3">
    <source>
        <dbReference type="ARBA" id="ARBA00022555"/>
    </source>
</evidence>
<keyword evidence="5 13" id="KW-0479">Metal-binding</keyword>
<dbReference type="CDD" id="cd00771">
    <property type="entry name" value="ThrRS_core"/>
    <property type="match status" value="1"/>
</dbReference>
<reference evidence="17" key="1">
    <citation type="submission" date="2016-11" db="EMBL/GenBank/DDBJ databases">
        <authorList>
            <person name="Varghese N."/>
            <person name="Submissions S."/>
        </authorList>
    </citation>
    <scope>NUCLEOTIDE SEQUENCE [LARGE SCALE GENOMIC DNA]</scope>
    <source>
        <strain evidence="17">DSM 19858</strain>
    </source>
</reference>
<keyword evidence="9 13" id="KW-0694">RNA-binding</keyword>
<dbReference type="InterPro" id="IPR012676">
    <property type="entry name" value="TGS-like"/>
</dbReference>
<dbReference type="FunFam" id="3.30.980.10:FF:000005">
    <property type="entry name" value="Threonyl-tRNA synthetase, mitochondrial"/>
    <property type="match status" value="1"/>
</dbReference>
<evidence type="ECO:0000313" key="17">
    <source>
        <dbReference type="Proteomes" id="UP000184543"/>
    </source>
</evidence>
<evidence type="ECO:0000256" key="9">
    <source>
        <dbReference type="ARBA" id="ARBA00022884"/>
    </source>
</evidence>
<dbReference type="GO" id="GO:0004829">
    <property type="term" value="F:threonine-tRNA ligase activity"/>
    <property type="evidence" value="ECO:0007669"/>
    <property type="project" value="UniProtKB-UniRule"/>
</dbReference>
<dbReference type="InterPro" id="IPR002320">
    <property type="entry name" value="Thr-tRNA-ligase_IIa"/>
</dbReference>
<feature type="binding site" evidence="13">
    <location>
        <position position="518"/>
    </location>
    <ligand>
        <name>Zn(2+)</name>
        <dbReference type="ChEBI" id="CHEBI:29105"/>
        <note>catalytic</note>
    </ligand>
</feature>
<feature type="binding site" evidence="13">
    <location>
        <position position="337"/>
    </location>
    <ligand>
        <name>Zn(2+)</name>
        <dbReference type="ChEBI" id="CHEBI:29105"/>
        <note>catalytic</note>
    </ligand>
</feature>
<dbReference type="GO" id="GO:0005524">
    <property type="term" value="F:ATP binding"/>
    <property type="evidence" value="ECO:0007669"/>
    <property type="project" value="UniProtKB-UniRule"/>
</dbReference>
<proteinExistence type="inferred from homology"/>
<dbReference type="CDD" id="cd01667">
    <property type="entry name" value="TGS_ThrRS"/>
    <property type="match status" value="1"/>
</dbReference>
<dbReference type="InterPro" id="IPR004154">
    <property type="entry name" value="Anticodon-bd"/>
</dbReference>
<dbReference type="SUPFAM" id="SSF81271">
    <property type="entry name" value="TGS-like"/>
    <property type="match status" value="1"/>
</dbReference>
<dbReference type="FunFam" id="3.40.50.800:FF:000001">
    <property type="entry name" value="Threonine--tRNA ligase"/>
    <property type="match status" value="1"/>
</dbReference>
<comment type="subcellular location">
    <subcellularLocation>
        <location evidence="13">Cytoplasm</location>
    </subcellularLocation>
</comment>
<evidence type="ECO:0000259" key="14">
    <source>
        <dbReference type="PROSITE" id="PS50862"/>
    </source>
</evidence>
<dbReference type="InterPro" id="IPR033728">
    <property type="entry name" value="ThrRS_core"/>
</dbReference>
<dbReference type="SUPFAM" id="SSF55186">
    <property type="entry name" value="ThrRS/AlaRS common domain"/>
    <property type="match status" value="1"/>
</dbReference>
<dbReference type="InterPro" id="IPR036621">
    <property type="entry name" value="Anticodon-bd_dom_sf"/>
</dbReference>
<comment type="caution">
    <text evidence="13">Lacks conserved residue(s) required for the propagation of feature annotation.</text>
</comment>
<keyword evidence="17" id="KW-1185">Reference proteome</keyword>
<keyword evidence="3 13" id="KW-0820">tRNA-binding</keyword>
<dbReference type="SMART" id="SM00863">
    <property type="entry name" value="tRNA_SAD"/>
    <property type="match status" value="1"/>
</dbReference>
<feature type="binding site" evidence="13">
    <location>
        <position position="388"/>
    </location>
    <ligand>
        <name>Zn(2+)</name>
        <dbReference type="ChEBI" id="CHEBI:29105"/>
        <note>catalytic</note>
    </ligand>
</feature>
<comment type="similarity">
    <text evidence="1 13">Belongs to the class-II aminoacyl-tRNA synthetase family.</text>
</comment>
<dbReference type="InterPro" id="IPR012675">
    <property type="entry name" value="Beta-grasp_dom_sf"/>
</dbReference>
<keyword evidence="4 13" id="KW-0436">Ligase</keyword>
<dbReference type="Pfam" id="PF00587">
    <property type="entry name" value="tRNA-synt_2b"/>
    <property type="match status" value="1"/>
</dbReference>
<evidence type="ECO:0000256" key="7">
    <source>
        <dbReference type="ARBA" id="ARBA00022833"/>
    </source>
</evidence>
<dbReference type="EC" id="6.1.1.3" evidence="13"/>
<comment type="subunit">
    <text evidence="13">Homodimer.</text>
</comment>
<dbReference type="InterPro" id="IPR018163">
    <property type="entry name" value="Thr/Ala-tRNA-synth_IIc_edit"/>
</dbReference>